<keyword evidence="8" id="KW-1185">Reference proteome</keyword>
<dbReference type="GO" id="GO:0008270">
    <property type="term" value="F:zinc ion binding"/>
    <property type="evidence" value="ECO:0007669"/>
    <property type="project" value="InterPro"/>
</dbReference>
<keyword evidence="2" id="KW-0479">Metal-binding</keyword>
<evidence type="ECO:0000256" key="4">
    <source>
        <dbReference type="ARBA" id="ARBA00022833"/>
    </source>
</evidence>
<evidence type="ECO:0000313" key="8">
    <source>
        <dbReference type="Proteomes" id="UP001271789"/>
    </source>
</evidence>
<sequence>MALALPANAYQAMDWMWEDPNIILTYTLEGEGALPLEWIEPLDAAQKTWNDADSGATFSTGENGNNVYLTQMPAGYANKIGLVWISMPPNPSNAGVESAEYNSSDVPLRYKYVEILFNSNVTDWKTNGSRSGPDVQGVATHELGHVLGLDHNTVVDATQTIMVPSGSDTVSLRKLKSDDLLGLHALYPKSDVDAGDLVDQEPLPENMENETVANVMVVSGNNTSGNEPEENDGQNPPEESGNESFVTRIIRYLQNMF</sequence>
<feature type="region of interest" description="Disordered" evidence="5">
    <location>
        <begin position="219"/>
        <end position="245"/>
    </location>
</feature>
<dbReference type="Proteomes" id="UP001271789">
    <property type="component" value="Unassembled WGS sequence"/>
</dbReference>
<gene>
    <name evidence="7" type="ORF">MsAg5_17650</name>
</gene>
<keyword evidence="1" id="KW-0645">Protease</keyword>
<dbReference type="EMBL" id="JAWDKD010000026">
    <property type="protein sequence ID" value="MDV0447848.1"/>
    <property type="molecule type" value="Genomic_DNA"/>
</dbReference>
<dbReference type="GO" id="GO:0004222">
    <property type="term" value="F:metalloendopeptidase activity"/>
    <property type="evidence" value="ECO:0007669"/>
    <property type="project" value="InterPro"/>
</dbReference>
<evidence type="ECO:0000256" key="3">
    <source>
        <dbReference type="ARBA" id="ARBA00022801"/>
    </source>
</evidence>
<keyword evidence="4" id="KW-0862">Zinc</keyword>
<dbReference type="Pfam" id="PF00413">
    <property type="entry name" value="Peptidase_M10"/>
    <property type="match status" value="1"/>
</dbReference>
<comment type="caution">
    <text evidence="7">The sequence shown here is derived from an EMBL/GenBank/DDBJ whole genome shotgun (WGS) entry which is preliminary data.</text>
</comment>
<evidence type="ECO:0000259" key="6">
    <source>
        <dbReference type="Pfam" id="PF00413"/>
    </source>
</evidence>
<evidence type="ECO:0000313" key="7">
    <source>
        <dbReference type="EMBL" id="MDV0447848.1"/>
    </source>
</evidence>
<organism evidence="7 8">
    <name type="scientific">Methanolapillus africanus</name>
    <dbReference type="NCBI Taxonomy" id="3028297"/>
    <lineage>
        <taxon>Archaea</taxon>
        <taxon>Methanobacteriati</taxon>
        <taxon>Methanobacteriota</taxon>
        <taxon>Stenosarchaea group</taxon>
        <taxon>Methanomicrobia</taxon>
        <taxon>Methanosarcinales</taxon>
        <taxon>Methanosarcinaceae</taxon>
        <taxon>Methanolapillus</taxon>
    </lineage>
</organism>
<proteinExistence type="predicted"/>
<accession>A0AAE4SEN9</accession>
<name>A0AAE4SEN9_9EURY</name>
<dbReference type="Gene3D" id="3.40.390.10">
    <property type="entry name" value="Collagenase (Catalytic Domain)"/>
    <property type="match status" value="1"/>
</dbReference>
<dbReference type="GO" id="GO:0031012">
    <property type="term" value="C:extracellular matrix"/>
    <property type="evidence" value="ECO:0007669"/>
    <property type="project" value="InterPro"/>
</dbReference>
<reference evidence="7" key="1">
    <citation type="submission" date="2023-06" db="EMBL/GenBank/DDBJ databases">
        <title>Genome sequence of Methanosarcinaceae archaeon Ag5.</title>
        <authorList>
            <person name="Protasov E."/>
            <person name="Platt K."/>
            <person name="Poehlein A."/>
            <person name="Daniel R."/>
            <person name="Brune A."/>
        </authorList>
    </citation>
    <scope>NUCLEOTIDE SEQUENCE</scope>
    <source>
        <strain evidence="7">Ag5</strain>
    </source>
</reference>
<dbReference type="SUPFAM" id="SSF55486">
    <property type="entry name" value="Metalloproteases ('zincins'), catalytic domain"/>
    <property type="match status" value="1"/>
</dbReference>
<evidence type="ECO:0000256" key="1">
    <source>
        <dbReference type="ARBA" id="ARBA00022670"/>
    </source>
</evidence>
<protein>
    <recommendedName>
        <fullName evidence="6">Peptidase M10 metallopeptidase domain-containing protein</fullName>
    </recommendedName>
</protein>
<dbReference type="InterPro" id="IPR001818">
    <property type="entry name" value="Pept_M10_metallopeptidase"/>
</dbReference>
<dbReference type="GO" id="GO:0006508">
    <property type="term" value="P:proteolysis"/>
    <property type="evidence" value="ECO:0007669"/>
    <property type="project" value="UniProtKB-KW"/>
</dbReference>
<dbReference type="PRINTS" id="PR00138">
    <property type="entry name" value="MATRIXIN"/>
</dbReference>
<feature type="domain" description="Peptidase M10 metallopeptidase" evidence="6">
    <location>
        <begin position="123"/>
        <end position="187"/>
    </location>
</feature>
<evidence type="ECO:0000256" key="5">
    <source>
        <dbReference type="SAM" id="MobiDB-lite"/>
    </source>
</evidence>
<keyword evidence="3" id="KW-0378">Hydrolase</keyword>
<dbReference type="AlphaFoldDB" id="A0AAE4SEN9"/>
<dbReference type="InterPro" id="IPR024079">
    <property type="entry name" value="MetalloPept_cat_dom_sf"/>
</dbReference>
<dbReference type="InterPro" id="IPR021190">
    <property type="entry name" value="Pept_M10A"/>
</dbReference>
<evidence type="ECO:0000256" key="2">
    <source>
        <dbReference type="ARBA" id="ARBA00022723"/>
    </source>
</evidence>